<feature type="compositionally biased region" description="Polar residues" evidence="6">
    <location>
        <begin position="480"/>
        <end position="505"/>
    </location>
</feature>
<dbReference type="PANTHER" id="PTHR22770:SF47">
    <property type="entry name" value="E3 UBIQUITIN-PROTEIN LIGASE RNF216"/>
    <property type="match status" value="1"/>
</dbReference>
<evidence type="ECO:0000313" key="8">
    <source>
        <dbReference type="Proteomes" id="UP001140502"/>
    </source>
</evidence>
<dbReference type="GO" id="GO:0008270">
    <property type="term" value="F:zinc ion binding"/>
    <property type="evidence" value="ECO:0007669"/>
    <property type="project" value="UniProtKB-KW"/>
</dbReference>
<feature type="region of interest" description="Disordered" evidence="6">
    <location>
        <begin position="524"/>
        <end position="547"/>
    </location>
</feature>
<accession>A0A9W8WKK3</accession>
<organism evidence="7 8">
    <name type="scientific">Fusarium piperis</name>
    <dbReference type="NCBI Taxonomy" id="1435070"/>
    <lineage>
        <taxon>Eukaryota</taxon>
        <taxon>Fungi</taxon>
        <taxon>Dikarya</taxon>
        <taxon>Ascomycota</taxon>
        <taxon>Pezizomycotina</taxon>
        <taxon>Sordariomycetes</taxon>
        <taxon>Hypocreomycetidae</taxon>
        <taxon>Hypocreales</taxon>
        <taxon>Nectriaceae</taxon>
        <taxon>Fusarium</taxon>
        <taxon>Fusarium solani species complex</taxon>
    </lineage>
</organism>
<dbReference type="AlphaFoldDB" id="A0A9W8WKK3"/>
<keyword evidence="4" id="KW-0833">Ubl conjugation pathway</keyword>
<keyword evidence="3" id="KW-0863">Zinc-finger</keyword>
<dbReference type="InterPro" id="IPR047545">
    <property type="entry name" value="BRcat_RBR_RNF216"/>
</dbReference>
<dbReference type="Proteomes" id="UP001140502">
    <property type="component" value="Unassembled WGS sequence"/>
</dbReference>
<gene>
    <name evidence="7" type="ORF">N0V84_001797</name>
</gene>
<feature type="region of interest" description="Disordered" evidence="6">
    <location>
        <begin position="392"/>
        <end position="423"/>
    </location>
</feature>
<sequence length="547" mass="61721">MASDQVSECECCFTECALDHLIHCNGEQAHCMSTEGCSAGFSVSERAKFLSADHARALDCIEKEAVLRMADIENLEKCPFCPYAEIYPPVDIVQEFRCQGPDCGKASCRLCNLEAHLPMSCEEATRQKATDLRHTVEEAMSEALIRRCNKWGKCVQFDSVEDRHREEVDKAGKAATDTLLKANPHLKPESLALNMSTKVEKDDLKRKQRDPFVNQDLLYIDGVRVNGQVQADRDRAQYQEQQNRRQQWRAAMIDLTLGIGQDRLSRRQWEQIRGDFEQDPRAMVERVDPRYLPMQDRGVAPRNMLAALNAVNRPQITNRELQQRHPMVQNHRQQQPGQGDIFQQLGLVNDSSQVLRQPQNPTMDNTNHYQQQATRALDTNNQFGAGLNNHLGTYQAQGPFGTRPNTRQQVPQLQVNHGQSGAPQLNQVGRAQARNRAWAGGPNTQRQTPYAQGQNEVLEFNRLGQPLRWVSVRLNTESHSLQAQPNQNRNRASHSNSYGVAQGHNQLDAGPNIQQQVLRLQLDQGQSEAGENPNPFGAGFNMGQDPQ</sequence>
<evidence type="ECO:0000313" key="7">
    <source>
        <dbReference type="EMBL" id="KAJ4327835.1"/>
    </source>
</evidence>
<reference evidence="7" key="1">
    <citation type="submission" date="2022-10" db="EMBL/GenBank/DDBJ databases">
        <title>Tapping the CABI collections for fungal endophytes: first genome assemblies for Collariella, Neodidymelliopsis, Ascochyta clinopodiicola, Didymella pomorum, Didymosphaeria variabile, Neocosmospora piperis and Neocucurbitaria cava.</title>
        <authorList>
            <person name="Hill R."/>
        </authorList>
    </citation>
    <scope>NUCLEOTIDE SEQUENCE</scope>
    <source>
        <strain evidence="7">IMI 366586</strain>
    </source>
</reference>
<dbReference type="OrthoDB" id="10009520at2759"/>
<dbReference type="CDD" id="cd20339">
    <property type="entry name" value="BRcat_RBR_RNF216"/>
    <property type="match status" value="1"/>
</dbReference>
<evidence type="ECO:0000256" key="1">
    <source>
        <dbReference type="ARBA" id="ARBA00004906"/>
    </source>
</evidence>
<feature type="region of interest" description="Disordered" evidence="6">
    <location>
        <begin position="480"/>
        <end position="507"/>
    </location>
</feature>
<keyword evidence="2" id="KW-0479">Metal-binding</keyword>
<protein>
    <submittedName>
        <fullName evidence="7">Uncharacterized protein</fullName>
    </submittedName>
</protein>
<feature type="compositionally biased region" description="Polar residues" evidence="6">
    <location>
        <begin position="403"/>
        <end position="423"/>
    </location>
</feature>
<evidence type="ECO:0000256" key="6">
    <source>
        <dbReference type="SAM" id="MobiDB-lite"/>
    </source>
</evidence>
<evidence type="ECO:0000256" key="5">
    <source>
        <dbReference type="ARBA" id="ARBA00022833"/>
    </source>
</evidence>
<evidence type="ECO:0000256" key="3">
    <source>
        <dbReference type="ARBA" id="ARBA00022771"/>
    </source>
</evidence>
<keyword evidence="8" id="KW-1185">Reference proteome</keyword>
<comment type="caution">
    <text evidence="7">The sequence shown here is derived from an EMBL/GenBank/DDBJ whole genome shotgun (WGS) entry which is preliminary data.</text>
</comment>
<dbReference type="InterPro" id="IPR051628">
    <property type="entry name" value="LUBAC_E3_Ligases"/>
</dbReference>
<evidence type="ECO:0000256" key="4">
    <source>
        <dbReference type="ARBA" id="ARBA00022786"/>
    </source>
</evidence>
<evidence type="ECO:0000256" key="2">
    <source>
        <dbReference type="ARBA" id="ARBA00022723"/>
    </source>
</evidence>
<dbReference type="EMBL" id="JAPEUR010000019">
    <property type="protein sequence ID" value="KAJ4327835.1"/>
    <property type="molecule type" value="Genomic_DNA"/>
</dbReference>
<comment type="pathway">
    <text evidence="1">Protein modification; protein ubiquitination.</text>
</comment>
<keyword evidence="5" id="KW-0862">Zinc</keyword>
<dbReference type="PANTHER" id="PTHR22770">
    <property type="entry name" value="UBIQUITIN CONJUGATING ENZYME 7 INTERACTING PROTEIN-RELATED"/>
    <property type="match status" value="1"/>
</dbReference>
<proteinExistence type="predicted"/>
<name>A0A9W8WKK3_9HYPO</name>